<feature type="region of interest" description="Disordered" evidence="2">
    <location>
        <begin position="360"/>
        <end position="379"/>
    </location>
</feature>
<dbReference type="CDD" id="cd01846">
    <property type="entry name" value="fatty_acyltransferase_like"/>
    <property type="match status" value="1"/>
</dbReference>
<feature type="compositionally biased region" description="Polar residues" evidence="2">
    <location>
        <begin position="512"/>
        <end position="524"/>
    </location>
</feature>
<feature type="compositionally biased region" description="Low complexity" evidence="2">
    <location>
        <begin position="797"/>
        <end position="837"/>
    </location>
</feature>
<sequence length="861" mass="93621">MKISKYSVPLFTGYGLSAAIPDASEADLASSAHKNGWIPRFENLVAFGDSYTDESRLSYFQTHNGSAPPPGTLLPSSNSTAGGGVTWDRWVSNYSGAKLYDYAVAGAVCSNGIINRYLASIFGPFPDVVYEVDAFVADVNYINSSTNTNTLYTNRKSDNTVYSMWIGTNDLGEGAFLTDSSLNGTTIPDYVDCIFDRFDGIYQTGARYFVLMNNAPLQLTPLYGMPGAGGLNASHYWPNKPSNISEISGKMKEYTQLANDIFDYRVPFEMVIKKRYPGASIAIFDTNSLLTDIYNNPTQYLPAPAVVDKSYILCAVSGSPCPKQPGSLDGYMWYDELHPSQGTDKVIAQEFLNVGNNTQSFNPNGGHPQAPQNVHQPGQQQPQHMMYNAQQYGPGGHQSPYGASGPGMAGNAGGMGMMQNSGLAHMPGGNVSSYQTPYTSSPYGNNIATSSSVSHPTNFMPTASNAPPQYGMNPSAMIPQQQQHQIQRMQPPPSSTPTPTSATSRVSPYGNFPQSTPPSASNAQFAIPPNPNQQHHQTPNNNQHGGMSLTPQTPSFPPGVRNSENAGAAMSTPLSPGSELREKERVTVLLDINREMLLEIMRIIALQTDLKNNKTEDPAEKSTLEAEHKLLATEYMQCMRRLQSNLAYLAAIADRSHKPAAQIPSHPAIMFAPTLTYKPAHTIPVSAPTNDDDPASKPEEGHEDRREILKEAYKRLQALYPGVDPKKDTPAGPPNAAGRAQAQAQQHVNLMQAAGQKQGDMGQSVQNMIGGQNGMAQGQGQGQGQMVQGSMGGMVGMGQMQQHQQQGQQNMGMPGLNQNQNQLQQQQQQHQQKMQNEMMRQRMMQEAQKNQMMNMGQMPGR</sequence>
<dbReference type="PANTHER" id="PTHR45648:SF22">
    <property type="entry name" value="GDSL LIPASE_ACYLHYDROLASE FAMILY PROTEIN (AFU_ORTHOLOGUE AFUA_4G14700)"/>
    <property type="match status" value="1"/>
</dbReference>
<keyword evidence="4" id="KW-1185">Reference proteome</keyword>
<feature type="compositionally biased region" description="Low complexity" evidence="2">
    <location>
        <begin position="532"/>
        <end position="544"/>
    </location>
</feature>
<dbReference type="GO" id="GO:0016788">
    <property type="term" value="F:hydrolase activity, acting on ester bonds"/>
    <property type="evidence" value="ECO:0007669"/>
    <property type="project" value="InterPro"/>
</dbReference>
<dbReference type="Gene3D" id="3.40.50.1110">
    <property type="entry name" value="SGNH hydrolase"/>
    <property type="match status" value="1"/>
</dbReference>
<feature type="compositionally biased region" description="Gly residues" evidence="2">
    <location>
        <begin position="771"/>
        <end position="783"/>
    </location>
</feature>
<feature type="compositionally biased region" description="Polar residues" evidence="2">
    <location>
        <begin position="449"/>
        <end position="467"/>
    </location>
</feature>
<feature type="compositionally biased region" description="Low complexity" evidence="2">
    <location>
        <begin position="369"/>
        <end position="379"/>
    </location>
</feature>
<keyword evidence="1" id="KW-0378">Hydrolase</keyword>
<gene>
    <name evidence="3" type="ORF">Bfra_004450</name>
</gene>
<dbReference type="RefSeq" id="XP_037193389.1">
    <property type="nucleotide sequence ID" value="XM_037334855.1"/>
</dbReference>
<proteinExistence type="predicted"/>
<dbReference type="Pfam" id="PF00657">
    <property type="entry name" value="Lipase_GDSL"/>
    <property type="match status" value="1"/>
</dbReference>
<feature type="compositionally biased region" description="Basic and acidic residues" evidence="2">
    <location>
        <begin position="694"/>
        <end position="704"/>
    </location>
</feature>
<dbReference type="InterPro" id="IPR001087">
    <property type="entry name" value="GDSL"/>
</dbReference>
<feature type="region of interest" description="Disordered" evidence="2">
    <location>
        <begin position="771"/>
        <end position="837"/>
    </location>
</feature>
<feature type="compositionally biased region" description="Low complexity" evidence="2">
    <location>
        <begin position="734"/>
        <end position="746"/>
    </location>
</feature>
<feature type="region of interest" description="Disordered" evidence="2">
    <location>
        <begin position="721"/>
        <end position="746"/>
    </location>
</feature>
<dbReference type="EMBL" id="JABFCT010000007">
    <property type="protein sequence ID" value="KAF5874443.1"/>
    <property type="molecule type" value="Genomic_DNA"/>
</dbReference>
<feature type="region of interest" description="Disordered" evidence="2">
    <location>
        <begin position="449"/>
        <end position="580"/>
    </location>
</feature>
<feature type="compositionally biased region" description="Low complexity" evidence="2">
    <location>
        <begin position="479"/>
        <end position="489"/>
    </location>
</feature>
<reference evidence="3 4" key="1">
    <citation type="journal article" date="2020" name="Phytopathology">
        <title>A high-quality genome resource of Botrytis fragariae, a new and rapidly spreading fungal pathogen causing strawberry gray mold in the U.S.A.</title>
        <authorList>
            <person name="Wu Y."/>
            <person name="Saski C.A."/>
            <person name="Schnabel G."/>
            <person name="Xiao S."/>
            <person name="Hu M."/>
        </authorList>
    </citation>
    <scope>NUCLEOTIDE SEQUENCE [LARGE SCALE GENOMIC DNA]</scope>
    <source>
        <strain evidence="3 4">BVB16</strain>
    </source>
</reference>
<dbReference type="AlphaFoldDB" id="A0A8H6EJE0"/>
<accession>A0A8H6EJE0</accession>
<dbReference type="GeneID" id="59258547"/>
<evidence type="ECO:0000256" key="1">
    <source>
        <dbReference type="ARBA" id="ARBA00022801"/>
    </source>
</evidence>
<dbReference type="SUPFAM" id="SSF52266">
    <property type="entry name" value="SGNH hydrolase"/>
    <property type="match status" value="1"/>
</dbReference>
<comment type="caution">
    <text evidence="3">The sequence shown here is derived from an EMBL/GenBank/DDBJ whole genome shotgun (WGS) entry which is preliminary data.</text>
</comment>
<organism evidence="3 4">
    <name type="scientific">Botrytis fragariae</name>
    <dbReference type="NCBI Taxonomy" id="1964551"/>
    <lineage>
        <taxon>Eukaryota</taxon>
        <taxon>Fungi</taxon>
        <taxon>Dikarya</taxon>
        <taxon>Ascomycota</taxon>
        <taxon>Pezizomycotina</taxon>
        <taxon>Leotiomycetes</taxon>
        <taxon>Helotiales</taxon>
        <taxon>Sclerotiniaceae</taxon>
        <taxon>Botrytis</taxon>
    </lineage>
</organism>
<protein>
    <submittedName>
        <fullName evidence="3">Putative glutamine repeat protein-1 protein</fullName>
    </submittedName>
</protein>
<dbReference type="Proteomes" id="UP000531561">
    <property type="component" value="Unassembled WGS sequence"/>
</dbReference>
<feature type="region of interest" description="Disordered" evidence="2">
    <location>
        <begin position="685"/>
        <end position="704"/>
    </location>
</feature>
<dbReference type="InterPro" id="IPR051058">
    <property type="entry name" value="GDSL_Est/Lipase"/>
</dbReference>
<dbReference type="PANTHER" id="PTHR45648">
    <property type="entry name" value="GDSL LIPASE/ACYLHYDROLASE FAMILY PROTEIN (AFU_ORTHOLOGUE AFUA_4G14700)"/>
    <property type="match status" value="1"/>
</dbReference>
<dbReference type="InterPro" id="IPR036514">
    <property type="entry name" value="SGNH_hydro_sf"/>
</dbReference>
<evidence type="ECO:0000313" key="3">
    <source>
        <dbReference type="EMBL" id="KAF5874443.1"/>
    </source>
</evidence>
<evidence type="ECO:0000313" key="4">
    <source>
        <dbReference type="Proteomes" id="UP000531561"/>
    </source>
</evidence>
<dbReference type="OrthoDB" id="1600564at2759"/>
<evidence type="ECO:0000256" key="2">
    <source>
        <dbReference type="SAM" id="MobiDB-lite"/>
    </source>
</evidence>
<name>A0A8H6EJE0_9HELO</name>